<evidence type="ECO:0000256" key="4">
    <source>
        <dbReference type="ARBA" id="ARBA00022833"/>
    </source>
</evidence>
<dbReference type="GO" id="GO:0001216">
    <property type="term" value="F:DNA-binding transcription activator activity"/>
    <property type="evidence" value="ECO:0000318"/>
    <property type="project" value="GO_Central"/>
</dbReference>
<keyword evidence="5" id="KW-0805">Transcription regulation</keyword>
<keyword evidence="7" id="KW-0804">Transcription</keyword>
<dbReference type="Pfam" id="PF03110">
    <property type="entry name" value="SBP"/>
    <property type="match status" value="1"/>
</dbReference>
<accession>A0A2C9WPX6</accession>
<dbReference type="InterPro" id="IPR004333">
    <property type="entry name" value="SBP_dom"/>
</dbReference>
<dbReference type="InterPro" id="IPR044817">
    <property type="entry name" value="SBP-like"/>
</dbReference>
<keyword evidence="4" id="KW-0862">Zinc</keyword>
<evidence type="ECO:0000256" key="2">
    <source>
        <dbReference type="ARBA" id="ARBA00022723"/>
    </source>
</evidence>
<evidence type="ECO:0000313" key="12">
    <source>
        <dbReference type="Proteomes" id="UP000091857"/>
    </source>
</evidence>
<sequence>MKNSSQLLLQGDCFKRKLSSALVLDKRCGEMRCNRIEYILQDKAKTLQLSLPNTGLENSTRASWTANGQPP</sequence>
<organism evidence="11 12">
    <name type="scientific">Manihot esculenta</name>
    <name type="common">Cassava</name>
    <name type="synonym">Jatropha manihot</name>
    <dbReference type="NCBI Taxonomy" id="3983"/>
    <lineage>
        <taxon>Eukaryota</taxon>
        <taxon>Viridiplantae</taxon>
        <taxon>Streptophyta</taxon>
        <taxon>Embryophyta</taxon>
        <taxon>Tracheophyta</taxon>
        <taxon>Spermatophyta</taxon>
        <taxon>Magnoliopsida</taxon>
        <taxon>eudicotyledons</taxon>
        <taxon>Gunneridae</taxon>
        <taxon>Pentapetalae</taxon>
        <taxon>rosids</taxon>
        <taxon>fabids</taxon>
        <taxon>Malpighiales</taxon>
        <taxon>Euphorbiaceae</taxon>
        <taxon>Crotonoideae</taxon>
        <taxon>Manihoteae</taxon>
        <taxon>Manihot</taxon>
    </lineage>
</organism>
<protein>
    <recommendedName>
        <fullName evidence="10">SBP-type domain-containing protein</fullName>
    </recommendedName>
</protein>
<evidence type="ECO:0000256" key="3">
    <source>
        <dbReference type="ARBA" id="ARBA00022771"/>
    </source>
</evidence>
<evidence type="ECO:0000256" key="7">
    <source>
        <dbReference type="ARBA" id="ARBA00023163"/>
    </source>
</evidence>
<dbReference type="Proteomes" id="UP000091857">
    <property type="component" value="Chromosome 1"/>
</dbReference>
<evidence type="ECO:0000256" key="8">
    <source>
        <dbReference type="ARBA" id="ARBA00023242"/>
    </source>
</evidence>
<keyword evidence="3 9" id="KW-0863">Zinc-finger</keyword>
<dbReference type="InterPro" id="IPR036770">
    <property type="entry name" value="Ankyrin_rpt-contain_sf"/>
</dbReference>
<dbReference type="GO" id="GO:0000976">
    <property type="term" value="F:transcription cis-regulatory region binding"/>
    <property type="evidence" value="ECO:0000318"/>
    <property type="project" value="GO_Central"/>
</dbReference>
<dbReference type="FunFam" id="4.10.1100.10:FF:000001">
    <property type="entry name" value="Squamosa promoter-binding-like protein 14"/>
    <property type="match status" value="1"/>
</dbReference>
<dbReference type="Gene3D" id="1.25.40.20">
    <property type="entry name" value="Ankyrin repeat-containing domain"/>
    <property type="match status" value="1"/>
</dbReference>
<dbReference type="InterPro" id="IPR036893">
    <property type="entry name" value="SBP_sf"/>
</dbReference>
<keyword evidence="8" id="KW-0539">Nucleus</keyword>
<dbReference type="GO" id="GO:0005634">
    <property type="term" value="C:nucleus"/>
    <property type="evidence" value="ECO:0000318"/>
    <property type="project" value="GO_Central"/>
</dbReference>
<evidence type="ECO:0000256" key="5">
    <source>
        <dbReference type="ARBA" id="ARBA00023015"/>
    </source>
</evidence>
<dbReference type="EMBL" id="CM004387">
    <property type="protein sequence ID" value="OAY61989.2"/>
    <property type="molecule type" value="Genomic_DNA"/>
</dbReference>
<evidence type="ECO:0000313" key="11">
    <source>
        <dbReference type="EMBL" id="OAY61989.2"/>
    </source>
</evidence>
<evidence type="ECO:0000256" key="9">
    <source>
        <dbReference type="PROSITE-ProRule" id="PRU00470"/>
    </source>
</evidence>
<dbReference type="SUPFAM" id="SSF48403">
    <property type="entry name" value="Ankyrin repeat"/>
    <property type="match status" value="1"/>
</dbReference>
<evidence type="ECO:0000256" key="6">
    <source>
        <dbReference type="ARBA" id="ARBA00023125"/>
    </source>
</evidence>
<evidence type="ECO:0000259" key="10">
    <source>
        <dbReference type="PROSITE" id="PS51141"/>
    </source>
</evidence>
<dbReference type="Pfam" id="PF26102">
    <property type="entry name" value="Ig_SPL7"/>
    <property type="match status" value="1"/>
</dbReference>
<keyword evidence="2" id="KW-0479">Metal-binding</keyword>
<keyword evidence="12" id="KW-1185">Reference proteome</keyword>
<dbReference type="PANTHER" id="PTHR31251:SF132">
    <property type="entry name" value="SQUAMOSA PROMOTER-BINDING-LIKE PROTEIN 1-RELATED"/>
    <property type="match status" value="1"/>
</dbReference>
<comment type="caution">
    <text evidence="11">The sequence shown here is derived from an EMBL/GenBank/DDBJ whole genome shotgun (WGS) entry which is preliminary data.</text>
</comment>
<dbReference type="SMR" id="A0A2C9WPX6"/>
<dbReference type="STRING" id="3983.A0A2C9WPX6"/>
<dbReference type="AlphaFoldDB" id="A0A2C9WPX6"/>
<name>A0A2C9WPX6_MANES</name>
<comment type="subcellular location">
    <subcellularLocation>
        <location evidence="1">Nucleus</location>
    </subcellularLocation>
</comment>
<dbReference type="PROSITE" id="PS51141">
    <property type="entry name" value="ZF_SBP"/>
    <property type="match status" value="1"/>
</dbReference>
<reference evidence="12" key="1">
    <citation type="journal article" date="2016" name="Nat. Biotechnol.">
        <title>Sequencing wild and cultivated cassava and related species reveals extensive interspecific hybridization and genetic diversity.</title>
        <authorList>
            <person name="Bredeson J.V."/>
            <person name="Lyons J.B."/>
            <person name="Prochnik S.E."/>
            <person name="Wu G.A."/>
            <person name="Ha C.M."/>
            <person name="Edsinger-Gonzales E."/>
            <person name="Grimwood J."/>
            <person name="Schmutz J."/>
            <person name="Rabbi I.Y."/>
            <person name="Egesi C."/>
            <person name="Nauluvula P."/>
            <person name="Lebot V."/>
            <person name="Ndunguru J."/>
            <person name="Mkamilo G."/>
            <person name="Bart R.S."/>
            <person name="Setter T.L."/>
            <person name="Gleadow R.M."/>
            <person name="Kulakow P."/>
            <person name="Ferguson M.E."/>
            <person name="Rounsley S."/>
            <person name="Rokhsar D.S."/>
        </authorList>
    </citation>
    <scope>NUCLEOTIDE SEQUENCE [LARGE SCALE GENOMIC DNA]</scope>
    <source>
        <strain evidence="12">cv. AM560-2</strain>
    </source>
</reference>
<dbReference type="PANTHER" id="PTHR31251">
    <property type="entry name" value="SQUAMOSA PROMOTER-BINDING-LIKE PROTEIN 4"/>
    <property type="match status" value="1"/>
</dbReference>
<dbReference type="SUPFAM" id="SSF103612">
    <property type="entry name" value="SBT domain"/>
    <property type="match status" value="1"/>
</dbReference>
<keyword evidence="6" id="KW-0238">DNA-binding</keyword>
<proteinExistence type="predicted"/>
<dbReference type="OMA" id="FSCEMPI"/>
<dbReference type="Gene3D" id="4.10.1100.10">
    <property type="entry name" value="Transcription factor, SBP-box domain"/>
    <property type="match status" value="1"/>
</dbReference>
<gene>
    <name evidence="11" type="ORF">MANES_01G119450v8</name>
</gene>
<evidence type="ECO:0000256" key="1">
    <source>
        <dbReference type="ARBA" id="ARBA00004123"/>
    </source>
</evidence>
<dbReference type="GO" id="GO:0008270">
    <property type="term" value="F:zinc ion binding"/>
    <property type="evidence" value="ECO:0007669"/>
    <property type="project" value="UniProtKB-KW"/>
</dbReference>